<sequence>MTGMILLTCWRGVRSEVEQVLTKVVDHVVNDLAVDGGLGYARALCLRDIATIFKQVIDECPDNGQCPLKRVLQDAEKGFLKNELFLVKQTDVPAVSVIKVPE</sequence>
<dbReference type="Proteomes" id="UP000053989">
    <property type="component" value="Unassembled WGS sequence"/>
</dbReference>
<dbReference type="AlphaFoldDB" id="A0A0C3DYZ7"/>
<dbReference type="InterPro" id="IPR026894">
    <property type="entry name" value="DnaJ_X"/>
</dbReference>
<evidence type="ECO:0000313" key="2">
    <source>
        <dbReference type="EMBL" id="KIM65775.1"/>
    </source>
</evidence>
<name>A0A0C3DYZ7_9AGAM</name>
<proteinExistence type="predicted"/>
<keyword evidence="3" id="KW-1185">Reference proteome</keyword>
<protein>
    <recommendedName>
        <fullName evidence="1">DNAJ-containing protein X-domain domain-containing protein</fullName>
    </recommendedName>
</protein>
<dbReference type="InParanoid" id="A0A0C3DYZ7"/>
<reference evidence="2 3" key="1">
    <citation type="submission" date="2014-04" db="EMBL/GenBank/DDBJ databases">
        <authorList>
            <consortium name="DOE Joint Genome Institute"/>
            <person name="Kuo A."/>
            <person name="Kohler A."/>
            <person name="Nagy L.G."/>
            <person name="Floudas D."/>
            <person name="Copeland A."/>
            <person name="Barry K.W."/>
            <person name="Cichocki N."/>
            <person name="Veneault-Fourrey C."/>
            <person name="LaButti K."/>
            <person name="Lindquist E.A."/>
            <person name="Lipzen A."/>
            <person name="Lundell T."/>
            <person name="Morin E."/>
            <person name="Murat C."/>
            <person name="Sun H."/>
            <person name="Tunlid A."/>
            <person name="Henrissat B."/>
            <person name="Grigoriev I.V."/>
            <person name="Hibbett D.S."/>
            <person name="Martin F."/>
            <person name="Nordberg H.P."/>
            <person name="Cantor M.N."/>
            <person name="Hua S.X."/>
        </authorList>
    </citation>
    <scope>NUCLEOTIDE SEQUENCE [LARGE SCALE GENOMIC DNA]</scope>
    <source>
        <strain evidence="2 3">Foug A</strain>
    </source>
</reference>
<evidence type="ECO:0000259" key="1">
    <source>
        <dbReference type="Pfam" id="PF14308"/>
    </source>
</evidence>
<dbReference type="EMBL" id="KN822020">
    <property type="protein sequence ID" value="KIM65775.1"/>
    <property type="molecule type" value="Genomic_DNA"/>
</dbReference>
<dbReference type="HOGENOM" id="CLU_2279131_0_0_1"/>
<organism evidence="2 3">
    <name type="scientific">Scleroderma citrinum Foug A</name>
    <dbReference type="NCBI Taxonomy" id="1036808"/>
    <lineage>
        <taxon>Eukaryota</taxon>
        <taxon>Fungi</taxon>
        <taxon>Dikarya</taxon>
        <taxon>Basidiomycota</taxon>
        <taxon>Agaricomycotina</taxon>
        <taxon>Agaricomycetes</taxon>
        <taxon>Agaricomycetidae</taxon>
        <taxon>Boletales</taxon>
        <taxon>Sclerodermatineae</taxon>
        <taxon>Sclerodermataceae</taxon>
        <taxon>Scleroderma</taxon>
    </lineage>
</organism>
<feature type="domain" description="DNAJ-containing protein X-domain" evidence="1">
    <location>
        <begin position="1"/>
        <end position="58"/>
    </location>
</feature>
<gene>
    <name evidence="2" type="ORF">SCLCIDRAFT_1211762</name>
</gene>
<dbReference type="OrthoDB" id="2675883at2759"/>
<dbReference type="Pfam" id="PF14308">
    <property type="entry name" value="DnaJ-X"/>
    <property type="match status" value="1"/>
</dbReference>
<reference evidence="3" key="2">
    <citation type="submission" date="2015-01" db="EMBL/GenBank/DDBJ databases">
        <title>Evolutionary Origins and Diversification of the Mycorrhizal Mutualists.</title>
        <authorList>
            <consortium name="DOE Joint Genome Institute"/>
            <consortium name="Mycorrhizal Genomics Consortium"/>
            <person name="Kohler A."/>
            <person name="Kuo A."/>
            <person name="Nagy L.G."/>
            <person name="Floudas D."/>
            <person name="Copeland A."/>
            <person name="Barry K.W."/>
            <person name="Cichocki N."/>
            <person name="Veneault-Fourrey C."/>
            <person name="LaButti K."/>
            <person name="Lindquist E.A."/>
            <person name="Lipzen A."/>
            <person name="Lundell T."/>
            <person name="Morin E."/>
            <person name="Murat C."/>
            <person name="Riley R."/>
            <person name="Ohm R."/>
            <person name="Sun H."/>
            <person name="Tunlid A."/>
            <person name="Henrissat B."/>
            <person name="Grigoriev I.V."/>
            <person name="Hibbett D.S."/>
            <person name="Martin F."/>
        </authorList>
    </citation>
    <scope>NUCLEOTIDE SEQUENCE [LARGE SCALE GENOMIC DNA]</scope>
    <source>
        <strain evidence="3">Foug A</strain>
    </source>
</reference>
<accession>A0A0C3DYZ7</accession>
<evidence type="ECO:0000313" key="3">
    <source>
        <dbReference type="Proteomes" id="UP000053989"/>
    </source>
</evidence>